<keyword evidence="1" id="KW-0812">Transmembrane</keyword>
<dbReference type="EMBL" id="KK101689">
    <property type="protein sequence ID" value="KIY99974.1"/>
    <property type="molecule type" value="Genomic_DNA"/>
</dbReference>
<reference evidence="2 3" key="1">
    <citation type="journal article" date="2013" name="BMC Genomics">
        <title>Reconstruction of the lipid metabolism for the microalga Monoraphidium neglectum from its genome sequence reveals characteristics suitable for biofuel production.</title>
        <authorList>
            <person name="Bogen C."/>
            <person name="Al-Dilaimi A."/>
            <person name="Albersmeier A."/>
            <person name="Wichmann J."/>
            <person name="Grundmann M."/>
            <person name="Rupp O."/>
            <person name="Lauersen K.J."/>
            <person name="Blifernez-Klassen O."/>
            <person name="Kalinowski J."/>
            <person name="Goesmann A."/>
            <person name="Mussgnug J.H."/>
            <person name="Kruse O."/>
        </authorList>
    </citation>
    <scope>NUCLEOTIDE SEQUENCE [LARGE SCALE GENOMIC DNA]</scope>
    <source>
        <strain evidence="2 3">SAG 48.87</strain>
    </source>
</reference>
<sequence length="108" mass="11618">MCHGYLGATGLIKPFQQAIFPDCFTTFEACTLNETRVMTFAQFGALIVGMLVFGALGDVIGRRLGSRLVAAIMLAGSALLVFTPLAAGGASYLRFFVFAQVWASRLKF</sequence>
<feature type="transmembrane region" description="Helical" evidence="1">
    <location>
        <begin position="68"/>
        <end position="87"/>
    </location>
</feature>
<name>A0A0D2M9I3_9CHLO</name>
<dbReference type="GeneID" id="25740863"/>
<protein>
    <recommendedName>
        <fullName evidence="4">Major facilitator superfamily (MFS) profile domain-containing protein</fullName>
    </recommendedName>
</protein>
<keyword evidence="1" id="KW-1133">Transmembrane helix</keyword>
<dbReference type="SUPFAM" id="SSF103473">
    <property type="entry name" value="MFS general substrate transporter"/>
    <property type="match status" value="1"/>
</dbReference>
<dbReference type="KEGG" id="mng:MNEG_7987"/>
<evidence type="ECO:0000313" key="3">
    <source>
        <dbReference type="Proteomes" id="UP000054498"/>
    </source>
</evidence>
<dbReference type="InterPro" id="IPR036259">
    <property type="entry name" value="MFS_trans_sf"/>
</dbReference>
<gene>
    <name evidence="2" type="ORF">MNEG_7987</name>
</gene>
<evidence type="ECO:0000256" key="1">
    <source>
        <dbReference type="SAM" id="Phobius"/>
    </source>
</evidence>
<evidence type="ECO:0008006" key="4">
    <source>
        <dbReference type="Google" id="ProtNLM"/>
    </source>
</evidence>
<proteinExistence type="predicted"/>
<feature type="transmembrane region" description="Helical" evidence="1">
    <location>
        <begin position="37"/>
        <end position="56"/>
    </location>
</feature>
<dbReference type="AlphaFoldDB" id="A0A0D2M9I3"/>
<organism evidence="2 3">
    <name type="scientific">Monoraphidium neglectum</name>
    <dbReference type="NCBI Taxonomy" id="145388"/>
    <lineage>
        <taxon>Eukaryota</taxon>
        <taxon>Viridiplantae</taxon>
        <taxon>Chlorophyta</taxon>
        <taxon>core chlorophytes</taxon>
        <taxon>Chlorophyceae</taxon>
        <taxon>CS clade</taxon>
        <taxon>Sphaeropleales</taxon>
        <taxon>Selenastraceae</taxon>
        <taxon>Monoraphidium</taxon>
    </lineage>
</organism>
<keyword evidence="1" id="KW-0472">Membrane</keyword>
<dbReference type="RefSeq" id="XP_013898994.1">
    <property type="nucleotide sequence ID" value="XM_014043540.1"/>
</dbReference>
<dbReference type="OrthoDB" id="2261376at2759"/>
<dbReference type="Proteomes" id="UP000054498">
    <property type="component" value="Unassembled WGS sequence"/>
</dbReference>
<evidence type="ECO:0000313" key="2">
    <source>
        <dbReference type="EMBL" id="KIY99974.1"/>
    </source>
</evidence>
<keyword evidence="3" id="KW-1185">Reference proteome</keyword>
<accession>A0A0D2M9I3</accession>
<dbReference type="Gene3D" id="1.20.1250.20">
    <property type="entry name" value="MFS general substrate transporter like domains"/>
    <property type="match status" value="1"/>
</dbReference>